<reference evidence="2" key="1">
    <citation type="submission" date="2021-04" db="EMBL/GenBank/DDBJ databases">
        <title>Oceanospirillales bacteria with DddD are important DMSP degraders in coastal seawater.</title>
        <authorList>
            <person name="Liu J."/>
        </authorList>
    </citation>
    <scope>NUCLEOTIDE SEQUENCE</scope>
    <source>
        <strain evidence="2">D13-1</strain>
    </source>
</reference>
<sequence length="237" mass="26206">MIGLLSVALAQAEIYKYVDERGRQVFVDSLSRVPLQFRDQLETRRSATPAVPDEAALAATRLERKRDAERASQRRKLETLLRESEMPVKVGRNRVVVPVTVVYGGRKARTEMVLDTGATNTVFHKDALAGLNYASQPGGRARVAGGGSINTELVSFDRIEIGPYKPTHVRAMVIEHQGPAVGNDGLLGMDFLMNVRYRIDYERQLILWEPDRYEELQALLQGLDSAAASAATPAVTD</sequence>
<dbReference type="RefSeq" id="WP_255854534.1">
    <property type="nucleotide sequence ID" value="NZ_CP073347.1"/>
</dbReference>
<dbReference type="CDD" id="cd05483">
    <property type="entry name" value="retropepsin_like_bacteria"/>
    <property type="match status" value="1"/>
</dbReference>
<protein>
    <submittedName>
        <fullName evidence="2">Aspartyl protease family protein</fullName>
    </submittedName>
</protein>
<dbReference type="InterPro" id="IPR034122">
    <property type="entry name" value="Retropepsin-like_bacterial"/>
</dbReference>
<proteinExistence type="predicted"/>
<gene>
    <name evidence="2" type="ORF">KDW95_01840</name>
</gene>
<keyword evidence="2" id="KW-0378">Hydrolase</keyword>
<accession>A0ABY5HMG6</accession>
<dbReference type="SUPFAM" id="SSF50630">
    <property type="entry name" value="Acid proteases"/>
    <property type="match status" value="1"/>
</dbReference>
<name>A0ABY5HMG6_9GAMM</name>
<keyword evidence="3" id="KW-1185">Reference proteome</keyword>
<dbReference type="Pfam" id="PF13511">
    <property type="entry name" value="DUF4124"/>
    <property type="match status" value="1"/>
</dbReference>
<evidence type="ECO:0000313" key="3">
    <source>
        <dbReference type="Proteomes" id="UP001058461"/>
    </source>
</evidence>
<dbReference type="GO" id="GO:0008233">
    <property type="term" value="F:peptidase activity"/>
    <property type="evidence" value="ECO:0007669"/>
    <property type="project" value="UniProtKB-KW"/>
</dbReference>
<dbReference type="Proteomes" id="UP001058461">
    <property type="component" value="Chromosome"/>
</dbReference>
<dbReference type="InterPro" id="IPR025392">
    <property type="entry name" value="DUF4124"/>
</dbReference>
<organism evidence="2 3">
    <name type="scientific">Marinobacterium rhizophilum</name>
    <dbReference type="NCBI Taxonomy" id="420402"/>
    <lineage>
        <taxon>Bacteria</taxon>
        <taxon>Pseudomonadati</taxon>
        <taxon>Pseudomonadota</taxon>
        <taxon>Gammaproteobacteria</taxon>
        <taxon>Oceanospirillales</taxon>
        <taxon>Oceanospirillaceae</taxon>
        <taxon>Marinobacterium</taxon>
    </lineage>
</organism>
<dbReference type="Gene3D" id="2.40.70.10">
    <property type="entry name" value="Acid Proteases"/>
    <property type="match status" value="1"/>
</dbReference>
<dbReference type="InterPro" id="IPR021109">
    <property type="entry name" value="Peptidase_aspartic_dom_sf"/>
</dbReference>
<dbReference type="GO" id="GO:0006508">
    <property type="term" value="P:proteolysis"/>
    <property type="evidence" value="ECO:0007669"/>
    <property type="project" value="UniProtKB-KW"/>
</dbReference>
<dbReference type="Pfam" id="PF13650">
    <property type="entry name" value="Asp_protease_2"/>
    <property type="match status" value="1"/>
</dbReference>
<dbReference type="EMBL" id="CP073347">
    <property type="protein sequence ID" value="UTW12452.1"/>
    <property type="molecule type" value="Genomic_DNA"/>
</dbReference>
<evidence type="ECO:0000259" key="1">
    <source>
        <dbReference type="Pfam" id="PF13511"/>
    </source>
</evidence>
<evidence type="ECO:0000313" key="2">
    <source>
        <dbReference type="EMBL" id="UTW12452.1"/>
    </source>
</evidence>
<feature type="domain" description="DUF4124" evidence="1">
    <location>
        <begin position="4"/>
        <end position="55"/>
    </location>
</feature>
<keyword evidence="2" id="KW-0645">Protease</keyword>